<proteinExistence type="predicted"/>
<name>A0A8H5X7S2_9HYPO</name>
<gene>
    <name evidence="4" type="ORF">FDENT_5825</name>
</gene>
<organism evidence="4 5">
    <name type="scientific">Fusarium denticulatum</name>
    <dbReference type="NCBI Taxonomy" id="48507"/>
    <lineage>
        <taxon>Eukaryota</taxon>
        <taxon>Fungi</taxon>
        <taxon>Dikarya</taxon>
        <taxon>Ascomycota</taxon>
        <taxon>Pezizomycotina</taxon>
        <taxon>Sordariomycetes</taxon>
        <taxon>Hypocreomycetidae</taxon>
        <taxon>Hypocreales</taxon>
        <taxon>Nectriaceae</taxon>
        <taxon>Fusarium</taxon>
        <taxon>Fusarium fujikuroi species complex</taxon>
    </lineage>
</organism>
<accession>A0A8H5X7S2</accession>
<evidence type="ECO:0000259" key="3">
    <source>
        <dbReference type="Pfam" id="PF12973"/>
    </source>
</evidence>
<dbReference type="InterPro" id="IPR021858">
    <property type="entry name" value="Fun_TF"/>
</dbReference>
<keyword evidence="5" id="KW-1185">Reference proteome</keyword>
<dbReference type="InterPro" id="IPR025979">
    <property type="entry name" value="ChrR-like_cupin_dom"/>
</dbReference>
<comment type="subcellular location">
    <subcellularLocation>
        <location evidence="1">Nucleus</location>
    </subcellularLocation>
</comment>
<protein>
    <submittedName>
        <fullName evidence="4">Transcriptional activator UGA3</fullName>
    </submittedName>
</protein>
<dbReference type="GO" id="GO:0045944">
    <property type="term" value="P:positive regulation of transcription by RNA polymerase II"/>
    <property type="evidence" value="ECO:0007669"/>
    <property type="project" value="TreeGrafter"/>
</dbReference>
<dbReference type="EMBL" id="JAAOAK010000145">
    <property type="protein sequence ID" value="KAF5686461.1"/>
    <property type="molecule type" value="Genomic_DNA"/>
</dbReference>
<dbReference type="GO" id="GO:0003700">
    <property type="term" value="F:DNA-binding transcription factor activity"/>
    <property type="evidence" value="ECO:0007669"/>
    <property type="project" value="TreeGrafter"/>
</dbReference>
<dbReference type="Proteomes" id="UP000562682">
    <property type="component" value="Unassembled WGS sequence"/>
</dbReference>
<evidence type="ECO:0000313" key="5">
    <source>
        <dbReference type="Proteomes" id="UP000562682"/>
    </source>
</evidence>
<dbReference type="GO" id="GO:0000976">
    <property type="term" value="F:transcription cis-regulatory region binding"/>
    <property type="evidence" value="ECO:0007669"/>
    <property type="project" value="TreeGrafter"/>
</dbReference>
<evidence type="ECO:0000313" key="4">
    <source>
        <dbReference type="EMBL" id="KAF5686461.1"/>
    </source>
</evidence>
<dbReference type="Gene3D" id="2.60.120.10">
    <property type="entry name" value="Jelly Rolls"/>
    <property type="match status" value="1"/>
</dbReference>
<keyword evidence="2" id="KW-0539">Nucleus</keyword>
<dbReference type="InterPro" id="IPR014710">
    <property type="entry name" value="RmlC-like_jellyroll"/>
</dbReference>
<dbReference type="CDD" id="cd20302">
    <property type="entry name" value="cupin_DAD"/>
    <property type="match status" value="1"/>
</dbReference>
<dbReference type="PANTHER" id="PTHR37534:SF7">
    <property type="entry name" value="TRANSCRIPTIONAL ACTIVATOR PROTEIN UGA3"/>
    <property type="match status" value="1"/>
</dbReference>
<dbReference type="Pfam" id="PF12973">
    <property type="entry name" value="Cupin_7"/>
    <property type="match status" value="1"/>
</dbReference>
<evidence type="ECO:0000256" key="2">
    <source>
        <dbReference type="ARBA" id="ARBA00023242"/>
    </source>
</evidence>
<evidence type="ECO:0000256" key="1">
    <source>
        <dbReference type="ARBA" id="ARBA00004123"/>
    </source>
</evidence>
<reference evidence="4 5" key="1">
    <citation type="submission" date="2020-05" db="EMBL/GenBank/DDBJ databases">
        <title>Identification and distribution of gene clusters putatively required for synthesis of sphingolipid metabolism inhibitors in phylogenetically diverse species of the filamentous fungus Fusarium.</title>
        <authorList>
            <person name="Kim H.-S."/>
            <person name="Busman M."/>
            <person name="Brown D.W."/>
            <person name="Divon H."/>
            <person name="Uhlig S."/>
            <person name="Proctor R.H."/>
        </authorList>
    </citation>
    <scope>NUCLEOTIDE SEQUENCE [LARGE SCALE GENOMIC DNA]</scope>
    <source>
        <strain evidence="4 5">NRRL 25311</strain>
    </source>
</reference>
<dbReference type="PANTHER" id="PTHR37534">
    <property type="entry name" value="TRANSCRIPTIONAL ACTIVATOR PROTEIN UGA3"/>
    <property type="match status" value="1"/>
</dbReference>
<dbReference type="SUPFAM" id="SSF51182">
    <property type="entry name" value="RmlC-like cupins"/>
    <property type="match status" value="1"/>
</dbReference>
<dbReference type="AlphaFoldDB" id="A0A8H5X7S2"/>
<dbReference type="GO" id="GO:0005634">
    <property type="term" value="C:nucleus"/>
    <property type="evidence" value="ECO:0007669"/>
    <property type="project" value="UniProtKB-SubCell"/>
</dbReference>
<comment type="caution">
    <text evidence="4">The sequence shown here is derived from an EMBL/GenBank/DDBJ whole genome shotgun (WGS) entry which is preliminary data.</text>
</comment>
<dbReference type="InterPro" id="IPR011051">
    <property type="entry name" value="RmlC_Cupin_sf"/>
</dbReference>
<feature type="domain" description="ChrR-like cupin" evidence="3">
    <location>
        <begin position="348"/>
        <end position="449"/>
    </location>
</feature>
<dbReference type="Pfam" id="PF11951">
    <property type="entry name" value="Fungal_trans_2"/>
    <property type="match status" value="1"/>
</dbReference>
<sequence length="491" mass="55270">MRTPSIDQQIKEITQLCQPLGLSLEPGDAEPKSLVGSRRVMLRYYTVTLAFLLTTNLENNSFLSVILPMAFECPALMYAVSAWASSHLALRDEKFRADSLRHRGHALAQLQKSMEQSELPTEMCLAVTMVLCSMESISEATDAWYPHLKGAAAALAWQSEDSLAVVDPKQAVQTTFEGRWLLRNFAYHDIMMGVSMDCRPLIRGFYWSSEDDTLADPYFGFASRILYLISETSILNADFAEADLGSQTRGYSFAERSQKIESELQSCICPSGHDHSQLALLGEAYRNAALIHLYRTLARYIKIYSDILKAKLKACVESIYLKCMVAPYRGPRLPAVPDDLVVPGIFDIECDERLWVPQAPDVWFRPLLLSVSGGYFVNILRVRRSGILSRHRHAGCVHATVLKGRWHYLEHPWWATEGGYAFEPPEDIHTLEVPEDVKEMVTMFHVTGAYIYVDPDGNPVGVEDVFSKLDKARKHYEAVGLGASFADLFVR</sequence>